<evidence type="ECO:0008006" key="4">
    <source>
        <dbReference type="Google" id="ProtNLM"/>
    </source>
</evidence>
<evidence type="ECO:0000313" key="2">
    <source>
        <dbReference type="EMBL" id="KAF2164812.1"/>
    </source>
</evidence>
<dbReference type="AlphaFoldDB" id="A0A6A6CFV6"/>
<evidence type="ECO:0000256" key="1">
    <source>
        <dbReference type="ARBA" id="ARBA00005986"/>
    </source>
</evidence>
<gene>
    <name evidence="2" type="ORF">M409DRAFT_24717</name>
</gene>
<dbReference type="SUPFAM" id="SSF54909">
    <property type="entry name" value="Dimeric alpha+beta barrel"/>
    <property type="match status" value="1"/>
</dbReference>
<dbReference type="Gene3D" id="3.30.70.100">
    <property type="match status" value="1"/>
</dbReference>
<keyword evidence="3" id="KW-1185">Reference proteome</keyword>
<comment type="similarity">
    <text evidence="1">Belongs to the tpcK family.</text>
</comment>
<dbReference type="PANTHER" id="PTHR40260">
    <property type="entry name" value="BLR8190 PROTEIN"/>
    <property type="match status" value="1"/>
</dbReference>
<dbReference type="InterPro" id="IPR011008">
    <property type="entry name" value="Dimeric_a/b-barrel"/>
</dbReference>
<dbReference type="GeneID" id="54560630"/>
<dbReference type="GO" id="GO:0016491">
    <property type="term" value="F:oxidoreductase activity"/>
    <property type="evidence" value="ECO:0007669"/>
    <property type="project" value="InterPro"/>
</dbReference>
<organism evidence="2 3">
    <name type="scientific">Zasmidium cellare ATCC 36951</name>
    <dbReference type="NCBI Taxonomy" id="1080233"/>
    <lineage>
        <taxon>Eukaryota</taxon>
        <taxon>Fungi</taxon>
        <taxon>Dikarya</taxon>
        <taxon>Ascomycota</taxon>
        <taxon>Pezizomycotina</taxon>
        <taxon>Dothideomycetes</taxon>
        <taxon>Dothideomycetidae</taxon>
        <taxon>Mycosphaerellales</taxon>
        <taxon>Mycosphaerellaceae</taxon>
        <taxon>Zasmidium</taxon>
    </lineage>
</organism>
<dbReference type="RefSeq" id="XP_033665701.1">
    <property type="nucleotide sequence ID" value="XM_033807358.1"/>
</dbReference>
<dbReference type="InterPro" id="IPR009799">
    <property type="entry name" value="EthD_dom"/>
</dbReference>
<evidence type="ECO:0000313" key="3">
    <source>
        <dbReference type="Proteomes" id="UP000799537"/>
    </source>
</evidence>
<sequence length="110" mass="12482">MASSSSEGAYVTVSYPRTSTLEFNTDYYVNNHLAIVDKHWRQFGLKGWTVVHFPEGDASGQHTQAILHFDNVQQFEKAMAANIPEVMEDLKNYSNELPVRWYGKVLGRSG</sequence>
<name>A0A6A6CFV6_ZASCE</name>
<dbReference type="OrthoDB" id="4892971at2759"/>
<proteinExistence type="inferred from homology"/>
<dbReference type="Proteomes" id="UP000799537">
    <property type="component" value="Unassembled WGS sequence"/>
</dbReference>
<dbReference type="NCBIfam" id="TIGR02118">
    <property type="entry name" value="EthD family reductase"/>
    <property type="match status" value="1"/>
</dbReference>
<dbReference type="PANTHER" id="PTHR40260:SF2">
    <property type="entry name" value="BLR8190 PROTEIN"/>
    <property type="match status" value="1"/>
</dbReference>
<reference evidence="2" key="1">
    <citation type="journal article" date="2020" name="Stud. Mycol.">
        <title>101 Dothideomycetes genomes: a test case for predicting lifestyles and emergence of pathogens.</title>
        <authorList>
            <person name="Haridas S."/>
            <person name="Albert R."/>
            <person name="Binder M."/>
            <person name="Bloem J."/>
            <person name="Labutti K."/>
            <person name="Salamov A."/>
            <person name="Andreopoulos B."/>
            <person name="Baker S."/>
            <person name="Barry K."/>
            <person name="Bills G."/>
            <person name="Bluhm B."/>
            <person name="Cannon C."/>
            <person name="Castanera R."/>
            <person name="Culley D."/>
            <person name="Daum C."/>
            <person name="Ezra D."/>
            <person name="Gonzalez J."/>
            <person name="Henrissat B."/>
            <person name="Kuo A."/>
            <person name="Liang C."/>
            <person name="Lipzen A."/>
            <person name="Lutzoni F."/>
            <person name="Magnuson J."/>
            <person name="Mondo S."/>
            <person name="Nolan M."/>
            <person name="Ohm R."/>
            <person name="Pangilinan J."/>
            <person name="Park H.-J."/>
            <person name="Ramirez L."/>
            <person name="Alfaro M."/>
            <person name="Sun H."/>
            <person name="Tritt A."/>
            <person name="Yoshinaga Y."/>
            <person name="Zwiers L.-H."/>
            <person name="Turgeon B."/>
            <person name="Goodwin S."/>
            <person name="Spatafora J."/>
            <person name="Crous P."/>
            <person name="Grigoriev I."/>
        </authorList>
    </citation>
    <scope>NUCLEOTIDE SEQUENCE</scope>
    <source>
        <strain evidence="2">ATCC 36951</strain>
    </source>
</reference>
<protein>
    <recommendedName>
        <fullName evidence="4">EthD domain-containing protein</fullName>
    </recommendedName>
</protein>
<dbReference type="EMBL" id="ML993602">
    <property type="protein sequence ID" value="KAF2164812.1"/>
    <property type="molecule type" value="Genomic_DNA"/>
</dbReference>
<accession>A0A6A6CFV6</accession>